<dbReference type="PANTHER" id="PTHR33236">
    <property type="entry name" value="INTRAFLAGELLAR TRANSPORT PROTEIN 122 FAMILY PROTEIN-RELATED"/>
    <property type="match status" value="1"/>
</dbReference>
<keyword evidence="3" id="KW-1185">Reference proteome</keyword>
<dbReference type="Proteomes" id="UP000675881">
    <property type="component" value="Chromosome 7"/>
</dbReference>
<dbReference type="AlphaFoldDB" id="A0A7R8HCB8"/>
<name>A0A7R8HCB8_LEPSM</name>
<accession>A0A7R8HCB8</accession>
<dbReference type="EMBL" id="HG994586">
    <property type="protein sequence ID" value="CAF2998964.1"/>
    <property type="molecule type" value="Genomic_DNA"/>
</dbReference>
<dbReference type="PANTHER" id="PTHR33236:SF5">
    <property type="entry name" value="CUB DOMAIN-CONTAINING PROTEIN"/>
    <property type="match status" value="1"/>
</dbReference>
<gene>
    <name evidence="2" type="ORF">LSAA_12617</name>
</gene>
<reference evidence="2" key="1">
    <citation type="submission" date="2021-02" db="EMBL/GenBank/DDBJ databases">
        <authorList>
            <person name="Bekaert M."/>
        </authorList>
    </citation>
    <scope>NUCLEOTIDE SEQUENCE</scope>
    <source>
        <strain evidence="2">IoA-00</strain>
    </source>
</reference>
<proteinExistence type="predicted"/>
<dbReference type="InterPro" id="IPR058698">
    <property type="entry name" value="CUB_metazoa"/>
</dbReference>
<organism evidence="2 3">
    <name type="scientific">Lepeophtheirus salmonis</name>
    <name type="common">Salmon louse</name>
    <name type="synonym">Caligus salmonis</name>
    <dbReference type="NCBI Taxonomy" id="72036"/>
    <lineage>
        <taxon>Eukaryota</taxon>
        <taxon>Metazoa</taxon>
        <taxon>Ecdysozoa</taxon>
        <taxon>Arthropoda</taxon>
        <taxon>Crustacea</taxon>
        <taxon>Multicrustacea</taxon>
        <taxon>Hexanauplia</taxon>
        <taxon>Copepoda</taxon>
        <taxon>Siphonostomatoida</taxon>
        <taxon>Caligidae</taxon>
        <taxon>Lepeophtheirus</taxon>
    </lineage>
</organism>
<evidence type="ECO:0000313" key="2">
    <source>
        <dbReference type="EMBL" id="CAF2998964.1"/>
    </source>
</evidence>
<dbReference type="Pfam" id="PF26080">
    <property type="entry name" value="CUB_animal"/>
    <property type="match status" value="1"/>
</dbReference>
<protein>
    <submittedName>
        <fullName evidence="2">(salmon louse) hypothetical protein</fullName>
    </submittedName>
</protein>
<evidence type="ECO:0000313" key="3">
    <source>
        <dbReference type="Proteomes" id="UP000675881"/>
    </source>
</evidence>
<dbReference type="OrthoDB" id="6331075at2759"/>
<feature type="domain" description="CUB" evidence="1">
    <location>
        <begin position="125"/>
        <end position="285"/>
    </location>
</feature>
<sequence>MSFLWLDSETIPALLVIIQMVLAILPMNVQLEAVLLLEIVPLGMEFVVFLPLVVGRHRPKIAHISLTKRGASPPVICGMNSGEHMYVDSSEQCNELAFNLQGANARQMWNIKITQFSCDFDNLAPEGCTQYFFGSNTGIVKTYNFDGGQHLDNQNQRICVRRERGNCRICWTATADTDFELTGDLTKSIADGKCCGDGPANGGVSGTDCVIIPGASKEVDMKDLVKVAALGLCGGKFGSKDNQKAHKTICSMILPFNIRFLSDTFETSGVEKGKQPNGFKLSYKMRACT</sequence>
<evidence type="ECO:0000259" key="1">
    <source>
        <dbReference type="Pfam" id="PF26080"/>
    </source>
</evidence>